<feature type="region of interest" description="Disordered" evidence="1">
    <location>
        <begin position="214"/>
        <end position="235"/>
    </location>
</feature>
<proteinExistence type="predicted"/>
<dbReference type="InterPro" id="IPR036388">
    <property type="entry name" value="WH-like_DNA-bd_sf"/>
</dbReference>
<dbReference type="CDD" id="cd00090">
    <property type="entry name" value="HTH_ARSR"/>
    <property type="match status" value="1"/>
</dbReference>
<protein>
    <submittedName>
        <fullName evidence="3">Helix-turn-helix transcriptional regulator</fullName>
    </submittedName>
</protein>
<gene>
    <name evidence="3" type="ORF">IDM40_13030</name>
</gene>
<accession>A0ABR9P700</accession>
<evidence type="ECO:0000256" key="1">
    <source>
        <dbReference type="SAM" id="MobiDB-lite"/>
    </source>
</evidence>
<reference evidence="3 4" key="1">
    <citation type="submission" date="2020-09" db="EMBL/GenBank/DDBJ databases">
        <title>Diversity and distribution of actinomycetes associated with coral in the coast of Hainan.</title>
        <authorList>
            <person name="Li F."/>
        </authorList>
    </citation>
    <scope>NUCLEOTIDE SEQUENCE [LARGE SCALE GENOMIC DNA]</scope>
    <source>
        <strain evidence="3 4">HNM0947</strain>
    </source>
</reference>
<dbReference type="InterPro" id="IPR036390">
    <property type="entry name" value="WH_DNA-bd_sf"/>
</dbReference>
<dbReference type="Pfam" id="PF12840">
    <property type="entry name" value="HTH_20"/>
    <property type="match status" value="1"/>
</dbReference>
<dbReference type="RefSeq" id="WP_193122257.1">
    <property type="nucleotide sequence ID" value="NZ_JADBGI010000010.1"/>
</dbReference>
<dbReference type="SMART" id="SM00418">
    <property type="entry name" value="HTH_ARSR"/>
    <property type="match status" value="1"/>
</dbReference>
<keyword evidence="4" id="KW-1185">Reference proteome</keyword>
<dbReference type="InterPro" id="IPR011991">
    <property type="entry name" value="ArsR-like_HTH"/>
</dbReference>
<dbReference type="Proteomes" id="UP000806528">
    <property type="component" value="Unassembled WGS sequence"/>
</dbReference>
<evidence type="ECO:0000313" key="3">
    <source>
        <dbReference type="EMBL" id="MBE2999624.1"/>
    </source>
</evidence>
<dbReference type="InterPro" id="IPR001845">
    <property type="entry name" value="HTH_ArsR_DNA-bd_dom"/>
</dbReference>
<feature type="domain" description="HTH arsR-type" evidence="2">
    <location>
        <begin position="21"/>
        <end position="119"/>
    </location>
</feature>
<dbReference type="SUPFAM" id="SSF46785">
    <property type="entry name" value="Winged helix' DNA-binding domain"/>
    <property type="match status" value="1"/>
</dbReference>
<dbReference type="EMBL" id="JADBGI010000010">
    <property type="protein sequence ID" value="MBE2999624.1"/>
    <property type="molecule type" value="Genomic_DNA"/>
</dbReference>
<sequence length="235" mass="25994">MAESAPTPSERPDNHLDVDATALRGLAHPLRGRILDQLQLQGPATATILGKRLGESSGSTSYHLRQLAKHGFIEPAEGRGGGRERWWQARRGGWSIQGQAFRQDPVTRHAADAVLEYHYSAREQRFKAWQELAASDPQDPDVQRWRGAAGDSNFPIPLTPEEAEGLSRDLLDFMWRWRREHVPEDRVADDVPGAETVEVQINLFPVLARLLASESATDPADGEPAEPGEGEDGRA</sequence>
<dbReference type="Gene3D" id="1.10.10.10">
    <property type="entry name" value="Winged helix-like DNA-binding domain superfamily/Winged helix DNA-binding domain"/>
    <property type="match status" value="1"/>
</dbReference>
<evidence type="ECO:0000313" key="4">
    <source>
        <dbReference type="Proteomes" id="UP000806528"/>
    </source>
</evidence>
<evidence type="ECO:0000259" key="2">
    <source>
        <dbReference type="SMART" id="SM00418"/>
    </source>
</evidence>
<organism evidence="3 4">
    <name type="scientific">Nocardiopsis coralli</name>
    <dbReference type="NCBI Taxonomy" id="2772213"/>
    <lineage>
        <taxon>Bacteria</taxon>
        <taxon>Bacillati</taxon>
        <taxon>Actinomycetota</taxon>
        <taxon>Actinomycetes</taxon>
        <taxon>Streptosporangiales</taxon>
        <taxon>Nocardiopsidaceae</taxon>
        <taxon>Nocardiopsis</taxon>
    </lineage>
</organism>
<feature type="compositionally biased region" description="Acidic residues" evidence="1">
    <location>
        <begin position="220"/>
        <end position="235"/>
    </location>
</feature>
<comment type="caution">
    <text evidence="3">The sequence shown here is derived from an EMBL/GenBank/DDBJ whole genome shotgun (WGS) entry which is preliminary data.</text>
</comment>
<name>A0ABR9P700_9ACTN</name>